<dbReference type="PANTHER" id="PTHR45739">
    <property type="entry name" value="MATRIX PROTEIN, PUTATIVE-RELATED"/>
    <property type="match status" value="1"/>
</dbReference>
<dbReference type="InterPro" id="IPR051561">
    <property type="entry name" value="FRAS1_ECM"/>
</dbReference>
<keyword evidence="1 4" id="KW-0732">Signal</keyword>
<dbReference type="Gene3D" id="2.60.40.3440">
    <property type="match status" value="1"/>
</dbReference>
<protein>
    <submittedName>
        <fullName evidence="6">Ig-like domain-containing protein</fullName>
    </submittedName>
</protein>
<dbReference type="NCBIfam" id="NF012211">
    <property type="entry name" value="tand_rpt_95"/>
    <property type="match status" value="5"/>
</dbReference>
<dbReference type="Proteomes" id="UP001163726">
    <property type="component" value="Chromosome"/>
</dbReference>
<feature type="domain" description="Bacterial Ig-like" evidence="5">
    <location>
        <begin position="2716"/>
        <end position="2801"/>
    </location>
</feature>
<keyword evidence="3" id="KW-0325">Glycoprotein</keyword>
<feature type="signal peptide" evidence="4">
    <location>
        <begin position="1"/>
        <end position="30"/>
    </location>
</feature>
<feature type="chain" id="PRO_5045975994" evidence="4">
    <location>
        <begin position="31"/>
        <end position="4222"/>
    </location>
</feature>
<dbReference type="PROSITE" id="PS51854">
    <property type="entry name" value="CSPG"/>
    <property type="match status" value="7"/>
</dbReference>
<dbReference type="Pfam" id="PF17963">
    <property type="entry name" value="Big_9"/>
    <property type="match status" value="5"/>
</dbReference>
<gene>
    <name evidence="6" type="ORF">OLW01_06340</name>
</gene>
<reference evidence="6" key="1">
    <citation type="submission" date="2022-10" db="EMBL/GenBank/DDBJ databases">
        <title>Catenovulum adriacola sp. nov. isolated in the Harbour of Susak.</title>
        <authorList>
            <person name="Schoch T."/>
            <person name="Reich S.J."/>
            <person name="Stoeferle S."/>
            <person name="Flaiz M."/>
            <person name="Kazda M."/>
            <person name="Riedel C.U."/>
            <person name="Duerre P."/>
        </authorList>
    </citation>
    <scope>NUCLEOTIDE SEQUENCE</scope>
    <source>
        <strain evidence="6">TS8</strain>
    </source>
</reference>
<dbReference type="PANTHER" id="PTHR45739:SF8">
    <property type="entry name" value="FRAS1-RELATED EXTRACELLULAR MATRIX PROTEIN 1"/>
    <property type="match status" value="1"/>
</dbReference>
<dbReference type="InterPro" id="IPR044016">
    <property type="entry name" value="Big_13"/>
</dbReference>
<accession>A0ABY7ASZ1</accession>
<dbReference type="InterPro" id="IPR039005">
    <property type="entry name" value="CSPG_rpt"/>
</dbReference>
<dbReference type="EMBL" id="CP109965">
    <property type="protein sequence ID" value="WAJ71411.1"/>
    <property type="molecule type" value="Genomic_DNA"/>
</dbReference>
<proteinExistence type="predicted"/>
<keyword evidence="2" id="KW-0677">Repeat</keyword>
<dbReference type="Gene3D" id="2.60.40.2810">
    <property type="match status" value="4"/>
</dbReference>
<dbReference type="Pfam" id="PF19077">
    <property type="entry name" value="Big_13"/>
    <property type="match status" value="4"/>
</dbReference>
<dbReference type="RefSeq" id="WP_268075893.1">
    <property type="nucleotide sequence ID" value="NZ_CP109965.1"/>
</dbReference>
<dbReference type="InterPro" id="IPR053784">
    <property type="entry name" value="Choice_anch_U_dom"/>
</dbReference>
<evidence type="ECO:0000256" key="3">
    <source>
        <dbReference type="ARBA" id="ARBA00023180"/>
    </source>
</evidence>
<evidence type="ECO:0000256" key="1">
    <source>
        <dbReference type="ARBA" id="ARBA00022729"/>
    </source>
</evidence>
<dbReference type="Pfam" id="PF16184">
    <property type="entry name" value="Cadherin_3"/>
    <property type="match status" value="7"/>
</dbReference>
<dbReference type="InterPro" id="IPR038081">
    <property type="entry name" value="CalX-like_sf"/>
</dbReference>
<organism evidence="6 7">
    <name type="scientific">Catenovulum adriaticum</name>
    <dbReference type="NCBI Taxonomy" id="2984846"/>
    <lineage>
        <taxon>Bacteria</taxon>
        <taxon>Pseudomonadati</taxon>
        <taxon>Pseudomonadota</taxon>
        <taxon>Gammaproteobacteria</taxon>
        <taxon>Alteromonadales</taxon>
        <taxon>Alteromonadaceae</taxon>
        <taxon>Catenovulum</taxon>
    </lineage>
</organism>
<feature type="domain" description="Bacterial Ig-like" evidence="5">
    <location>
        <begin position="2824"/>
        <end position="2903"/>
    </location>
</feature>
<dbReference type="InterPro" id="IPR035986">
    <property type="entry name" value="PKD_dom_sf"/>
</dbReference>
<dbReference type="SUPFAM" id="SSF49299">
    <property type="entry name" value="PKD domain"/>
    <property type="match status" value="1"/>
</dbReference>
<sequence>MKTFTHIHKPNLVAKAALPVLAMASPYGFAENSYTSSLLTLSGSVSVYNQTQAFKQATANLNVDIETPFKPFMASELAKTKVQIAKQTNPTATPTHSAIEFLKQNGLLNSGNKQVASVSGDLEARKNFAGYTGQPHCHYNGWIAYHYLQMTCTTNSGTWHGANSPADTTPPTFDSSTPSENAINHNQAVFNLDINEGGKVYAIVVADDAFAPNAAQVKAGVDYDMGSGRSAEVISSANVTLNSGNYTGTITLTGLTASTAYDVYFIAEDDEGTPNLQSTPTKLDITTIAAPNTVPVFANLDGSSSYTEGGSAVVLDNNVTISDTELDALDSGTGNYNNASLTIVRNGGANSEDIFANSGLLGALTQSNSFSYNGSNVGTVTTNSSGTLVLTFNSNATSAIVDSVLQNITYSNSSDNPASSVALNYTFNDGLASSNGINQAVVTIAAVNDNPTMASLPSGLSFTEDTNGNLDLSAVEFADTDNGTITVTLKIDGGSFATPADGSSVIETLVDSSTITLTGSPADINAYLDTVSNIKYTGANNAYGENSAKLTVIANDGNADVTLGFTYFDIAAVNDTPVVSNNNGLTLNEGASSQISNTALAASDVDDAATDITFTITTLPANGSLFIDANSNSSLDDGEALALNGTLTQNDIDAANNGGLHYVHNGGETTTDSFEFSVADGGEDSAAAVTGQTFNITVTPINDAPTVANNAGLTINEGANSQITTTELNASDADDSGTGLTYTVTTIPTNGTLFVDANSNSTLDDGEALSVNDTFTQQDIEALNNGGLRYEHDGGETISDSFEFDLADGGEDSAAAVTGQTFAITINPVNDAPTANTNTGLSTSDISEGGSATLAQAKLEYTDVDDTAANLTYTVTTLPSYGSITLNDTALAVNETFTQDDINNGLVKYVHNGTDNLTDSFIFDLKDDEDAGVTGQTFSINVANVNDNTTVASLPTDSNFTEDTNGNLDLSAITFSDSDSANITVTLSISAGVFSTPADGSGVGSGVTETLVNSTTITLVGSVADINTYLDTTTNINYTGAANVAGDNQATLSVSVNDGDGSGDVSVGSINIDLTAVNDAPTVSTNSGLTLNEGASSQISNTVLAASDVDDAATDITFTITTLPANGSLFIDANSNSSLDDGEALALNGTLTQNDIDAANNGGLHYVHNGGETTTDSFEFSVADGGEDSAAAVTGQTFNITVTPINDAPTVANNAGLTLNEGANGQITTTELNASDADDSGTGLTYTVTTVPSSGTLFVDANSNSTLDDGEALSVNDTFTQQDIEALNNGGLRYEHDGGETTSDSFEFDLADGGEDSVAAVTGQTFAITINPVNDAPTANTNTGLSTSDISEGGSASITQAKLEYTDVDTTDTATNLTYTVTTLPSYGSITLNDTALAVNETFTQDDINNGLVKYVHNGTDNLTDSFIFDLKDDENAGVTGQTFSINVANVNDNPTVASLPSGLSFTEDTNGNLDLSAVEFADTDNGTITVTLKIDGGSFATPADGSSVIETLVDSSTITLTGSPADINAYLDTVSNIKYTGANNAYGENSAMLTVIANDGNADVTLGFTYFNIAAVNDTPVVSNNNGLTLNEGASSQISNTALAASDVDDATSALTYTVSTLPTNGTLFVDNNANDTLDDGEALSVPSNASFTQTTIDSDDLHYVHNGGETTSDSFVFKVSDDENATVSGQTFAITVTPVNDQPTVTATSINPTFNEGGSAVNVFSSADVSTIDASEAVTGFSLTVSNVNDGANEKITIAGTAIALTHGTSGTTASNSLNYAVDVSGSTATVTLTGGSLTDAATESVLNAIQYNNTKVQPNVSARVVTLTSLKDNGGTANGGDDTAELSIASTVSVAIKPVINAANISISGGTGTDGAFKLGDTVTVRWNNTGAGDNNSGVTGVTADFSNFGGSSAVAATESAGTWTASYTIVAGVIDAINQNVSISVTNSIGSRTSSDTSNVTVDNSAPTVSDSNISISGASGNDGSYKIGDKVTATWNNTAGGDNNSDTINNVAIDFSQFGGGSAVLASDSSGTWTATYTIVAGSIDANNRNISVTATDNSGNSTTTADSTNASIDNTVPDLVTITTPIETDGVINAAEDNDVLIQGTGGENNATVTVNITDNNSSVSRTVTTDSSGNWTIAGSEIDVSAFNNGSLTVSATQTDDAGNTSTVATQTITLDNTAPSAPVITTPIETDGIVNAAEDNDVLIQGTGGENNATVTVNITGNNSSVSRTVTTDGSGNWSIAGSEIDVSAFNNGSLTVSATQTDEVGNTSTAATQSIMLDNAAPTAPSISTPIEIDNIVNANEDDSVLISGSGAEANASLTITIGSVSIQTTADTNGNWTIESKEIDISALTNGTLTVAVTQTDDAGNESSSATQDITLDNAAPSAPVITTPIETDGIVNAAEDNDVLIAGSGAEADNSVTVTITDNNNSTVSSTVTADGSGNWTLSGSELDVSAFNNATLTVSATQTDEAGNTSTAATQNITLDNQAPSALTITTPIEGDGYINAAEDNDVLITGSGAEANVTVDIKISDGSNTETAQVTADGSGNWTIAGSEIDVSAFNNGSLTVSATQTDDAGNTSTVATQTITLDNTAPSAPVITTPIETDGIVNAAEDNDVLIQGTGGENNATVTVNITDNNSSVSRTVTTDGSGNWTLAGSEIDVSTFNNDSLTVSATQTDEAGNTSTAATQSIMLDNAAPTAPSISTPIEIDNIVNANEDDSVLISGSGAEANASLTITIGSVSIQTTADTNGNWTIESKEIDISALTNGTLTVAVTQTDDAGNESSSATQDITLDNAAPSAPVITTPIAADDVVNAAEASQLILTGSSEANALVKLTVTDENNASVTMQTTANSQGEWTTAQTDLSALSDGILMINIAQTDEAGNTSTENNTQVTKDTQIPGVLDIQLMEGDFKAGDTLSFSVTLDKAVSVSGTNSTLSVDIGGEDKQAKFISATQTALNYQYIVEAGDADDDGVVVLASGVVLNGDVIEDSSGNPADLTFTNEQNTATLVDTSAPEQPLISYPEQATVINADSIQITGTHSEGIQVKLFIDENNDGQPDTSEAIAVADVVNDEWAFDITLSENTVHRYVVQAIDKAGNVSSFATVPNITEDSTTPADFDVNIEQSLIDLSNDTSASVSLSGAEVGSQYQYTITDSNNQAVTGTGIVTDSNQLIEGIDVKGLAEGELTISIVLIDAANNQSQRFTDTVNKLYQKAPVITQGDAIQVDMSEDSVPTAFGLLLNATDANGDSLSWSVSTDANSGTALINGTGDTASVNYTPQTNFNGSDSFTIQVSDGMDSDSITVNVNVSAVNDAPTGTNMQVNVIEDGTVLIMPDINDVDGDMLSLEIQQPPQNGLLIPQDSGWQYQPNLNFNGSDRFVYVVTDGSAESVEYTVDLTVTAVNDLPVAQADSFNLEKAVSDSYTLNVLSNDSDIDGDTLIIEGVSASVGQATINENQDSIIYQAPDNFTGNVTLAYSVRDGNKGRSQAQVKLQITGVQLGEPPVISVPDDVEVNATGLFTKVDLGVATAVDALGNPLPVSLVDGTTYFKPGNHIAYWRAVDAQGNESTVEQAVVVNPLISISKDQVVSEGSTVTVNFLLNGPAPQYPLTIPFNVDDNSTAEAGVDYELNQTSVDILSGTQAQLSFKLLSDSEIEADESIIINLGEGLNTGAKKSTRLLISEDNIAPTADLTVEQDGEERLIVSQETGLVNVTAKVTDPNPSDTMTFSWSTNDDIVNLSSESDRFEFDPLLLNPGVYPISLTVTDSGSPQLSDMQTVYIEVRNSLQLLSAEIDSDGDLIPDAEEGFADTDGDGIPDYQDAISDCNVMPEQLDVQQGFLVEGDPGVCLRKGATSALSNTGGLLLDDEQILNDLVTDNEATIVGGLIDFIAYGLPEKGQSYQLVVPQAMPIPESAVYRKIIDGTWVNFVEDERNQISSALGEAGVCPPPGDDAWIAGLTEGHWCVQLTIEDGGPNDDDGMANGSITDPGGIAVIASNNSSPVAMDDIAELAWNTSVTIDVLNNDTDVDGDDIQISSVSASFGSVLIEANHQITYSPNPNYAGNDTIEYGITDGNGGTGSAKVSVTVKPNRAPIAENDTLTIDGSRSVQINVLSNDSDIDGDSLQIDSASAQSGEVAIVNNTITYTAGEFIGEDTIDYVINDGEGGQANASVTVTVTGPEQVKISNKSSGGSTGIWSLFGLLAGALTRYRQKRAVAPQKGQK</sequence>
<name>A0ABY7ASZ1_9ALTE</name>
<dbReference type="NCBIfam" id="NF033510">
    <property type="entry name" value="Ca_tandemer"/>
    <property type="match status" value="8"/>
</dbReference>
<dbReference type="InterPro" id="IPR013783">
    <property type="entry name" value="Ig-like_fold"/>
</dbReference>
<feature type="domain" description="Bacterial Ig-like" evidence="5">
    <location>
        <begin position="2303"/>
        <end position="2388"/>
    </location>
</feature>
<evidence type="ECO:0000313" key="6">
    <source>
        <dbReference type="EMBL" id="WAJ71411.1"/>
    </source>
</evidence>
<evidence type="ECO:0000313" key="7">
    <source>
        <dbReference type="Proteomes" id="UP001163726"/>
    </source>
</evidence>
<evidence type="ECO:0000259" key="5">
    <source>
        <dbReference type="Pfam" id="PF19077"/>
    </source>
</evidence>
<evidence type="ECO:0000256" key="2">
    <source>
        <dbReference type="ARBA" id="ARBA00022737"/>
    </source>
</evidence>
<dbReference type="NCBIfam" id="NF041766">
    <property type="entry name" value="choice_anch_U"/>
    <property type="match status" value="1"/>
</dbReference>
<dbReference type="SUPFAM" id="SSF141072">
    <property type="entry name" value="CalX-like"/>
    <property type="match status" value="1"/>
</dbReference>
<feature type="domain" description="Bacterial Ig-like" evidence="5">
    <location>
        <begin position="2521"/>
        <end position="2597"/>
    </location>
</feature>
<dbReference type="Gene3D" id="2.60.40.10">
    <property type="entry name" value="Immunoglobulins"/>
    <property type="match status" value="10"/>
</dbReference>
<keyword evidence="7" id="KW-1185">Reference proteome</keyword>
<evidence type="ECO:0000256" key="4">
    <source>
        <dbReference type="SAM" id="SignalP"/>
    </source>
</evidence>